<sequence length="224" mass="24089">MFRLIAKDRDSPDKVLHLDSLVATQNTTLFDVREAIAKKLTVAPVAVAVFANSVEVADYQSALGVDFSKDGLISYARRVSKGNAPSTFQAAVAVVASNFVSCRCGTQFSPHSKTFLPLNCGCLVCHACVTTATAEYGGGDHNDNSSETICPFHVAPTPNNVVFLNHEMGTDVSGALVGDTQQRLFTYYRHTGPYTKLTALVETQQCQRQTMGVDGVTTKCNNTT</sequence>
<reference evidence="2" key="1">
    <citation type="submission" date="2015-09" db="EMBL/GenBank/DDBJ databases">
        <authorList>
            <consortium name="Pathogen Informatics"/>
        </authorList>
    </citation>
    <scope>NUCLEOTIDE SEQUENCE [LARGE SCALE GENOMIC DNA]</scope>
    <source>
        <strain evidence="2">Lake Konstanz</strain>
    </source>
</reference>
<protein>
    <submittedName>
        <fullName evidence="1">Uncharacterized protein</fullName>
    </submittedName>
</protein>
<dbReference type="Proteomes" id="UP000051952">
    <property type="component" value="Unassembled WGS sequence"/>
</dbReference>
<dbReference type="VEuPathDB" id="TriTrypDB:BSAL_31345"/>
<evidence type="ECO:0000313" key="1">
    <source>
        <dbReference type="EMBL" id="CUG91329.1"/>
    </source>
</evidence>
<name>A0A0S4JPX9_BODSA</name>
<evidence type="ECO:0000313" key="2">
    <source>
        <dbReference type="Proteomes" id="UP000051952"/>
    </source>
</evidence>
<accession>A0A0S4JPX9</accession>
<dbReference type="AlphaFoldDB" id="A0A0S4JPX9"/>
<gene>
    <name evidence="1" type="ORF">BSAL_31345</name>
</gene>
<proteinExistence type="predicted"/>
<dbReference type="EMBL" id="CYKH01001905">
    <property type="protein sequence ID" value="CUG91329.1"/>
    <property type="molecule type" value="Genomic_DNA"/>
</dbReference>
<organism evidence="1 2">
    <name type="scientific">Bodo saltans</name>
    <name type="common">Flagellated protozoan</name>
    <dbReference type="NCBI Taxonomy" id="75058"/>
    <lineage>
        <taxon>Eukaryota</taxon>
        <taxon>Discoba</taxon>
        <taxon>Euglenozoa</taxon>
        <taxon>Kinetoplastea</taxon>
        <taxon>Metakinetoplastina</taxon>
        <taxon>Eubodonida</taxon>
        <taxon>Bodonidae</taxon>
        <taxon>Bodo</taxon>
    </lineage>
</organism>
<feature type="non-terminal residue" evidence="1">
    <location>
        <position position="224"/>
    </location>
</feature>
<keyword evidence="2" id="KW-1185">Reference proteome</keyword>